<dbReference type="Proteomes" id="UP000258309">
    <property type="component" value="Unassembled WGS sequence"/>
</dbReference>
<dbReference type="Gene3D" id="3.40.720.10">
    <property type="entry name" value="Alkaline Phosphatase, subunit A"/>
    <property type="match status" value="2"/>
</dbReference>
<evidence type="ECO:0000313" key="3">
    <source>
        <dbReference type="EMBL" id="RFU25157.1"/>
    </source>
</evidence>
<evidence type="ECO:0008006" key="5">
    <source>
        <dbReference type="Google" id="ProtNLM"/>
    </source>
</evidence>
<proteinExistence type="predicted"/>
<sequence>MLDREDAAIGSTGSNPEKLPVKEQAKRCGNESSLTASRTPFAVPIGGQRTSTPVRRWKTKLPMGGKQAYWHWCYCLNATYSADIAGARLLSHVELHQLSLYCLPVLAMVEGGTGKLESPRFYTWASEQNIPDPASNRSEAGCLAMQLMSVRKDKYFGTMAGVRGFSDPNAQINPDGKSVFYQEVIPEMSPLTDTLLPFYLNDAGGYYVNATQCMQAGSNVWAPNHAALNGGLNNHWPMNNSEWSWGYFKKEDIPVHYAIAESWTVADMYQEGVMSCTDPNRVTWMSGTVNIPGGKQNASQGGPVLDNNRTPGCEIDAQGQPFNCYPFDWKTVPEFYEDAGVTWQVYQDTDNYVDDPLVFFKLFQNLKSDTSLYNHGVAFNANNSLDAFYADAAAGTLPHVSYIVGPGELSEHQPNRPIDGGWLQKQIVEAVVNGKGYNDTVLMISYDETGGWGDHVIPYHSPAGTPGEWIEDPYGEVGYTYSGPGFRLPFYIISPWTRGGHVFTEHADHNSQIMFVEEWLSELGYNVTTDQMTDWRRSHMSKLVNAFDFDHPDYSIPTLPDTPAPLTDSNGNLLGPGPCQSEYPNQNPPIPWGQQTEAGSLISEDGFKTVRGYLTEGRYLVFELGGYALTNPGSSSTTFTATKATEAHETINQRWVVHALTDDGNQFTISSALDGRYIGSHVSLVNHNTGAETYTVTYLSGSGYALQKENGDYLTIDDKGTVQITSKVTYFQTFSVTYSS</sequence>
<dbReference type="InterPro" id="IPR007312">
    <property type="entry name" value="Phosphoesterase"/>
</dbReference>
<dbReference type="STRING" id="5539.A0A3E2GVV2"/>
<evidence type="ECO:0000256" key="1">
    <source>
        <dbReference type="ARBA" id="ARBA00022801"/>
    </source>
</evidence>
<dbReference type="PANTHER" id="PTHR31956:SF1">
    <property type="entry name" value="NON-SPECIFIC PHOSPHOLIPASE C1"/>
    <property type="match status" value="1"/>
</dbReference>
<keyword evidence="4" id="KW-1185">Reference proteome</keyword>
<dbReference type="PANTHER" id="PTHR31956">
    <property type="entry name" value="NON-SPECIFIC PHOSPHOLIPASE C4-RELATED"/>
    <property type="match status" value="1"/>
</dbReference>
<feature type="non-terminal residue" evidence="3">
    <location>
        <position position="740"/>
    </location>
</feature>
<name>A0A3E2GVV2_SCYLI</name>
<comment type="caution">
    <text evidence="3">The sequence shown here is derived from an EMBL/GenBank/DDBJ whole genome shotgun (WGS) entry which is preliminary data.</text>
</comment>
<dbReference type="EMBL" id="NCSJ02000358">
    <property type="protein sequence ID" value="RFU25157.1"/>
    <property type="molecule type" value="Genomic_DNA"/>
</dbReference>
<feature type="non-terminal residue" evidence="3">
    <location>
        <position position="1"/>
    </location>
</feature>
<dbReference type="AlphaFoldDB" id="A0A3E2GVV2"/>
<dbReference type="OMA" id="PGEWIED"/>
<protein>
    <recommendedName>
        <fullName evidence="5">Phospholipase C</fullName>
    </recommendedName>
</protein>
<dbReference type="Pfam" id="PF04185">
    <property type="entry name" value="Phosphoesterase"/>
    <property type="match status" value="1"/>
</dbReference>
<dbReference type="GO" id="GO:0042578">
    <property type="term" value="F:phosphoric ester hydrolase activity"/>
    <property type="evidence" value="ECO:0007669"/>
    <property type="project" value="UniProtKB-ARBA"/>
</dbReference>
<gene>
    <name evidence="3" type="ORF">B7463_g11179</name>
</gene>
<evidence type="ECO:0000256" key="2">
    <source>
        <dbReference type="SAM" id="MobiDB-lite"/>
    </source>
</evidence>
<feature type="region of interest" description="Disordered" evidence="2">
    <location>
        <begin position="1"/>
        <end position="34"/>
    </location>
</feature>
<dbReference type="InterPro" id="IPR017850">
    <property type="entry name" value="Alkaline_phosphatase_core_sf"/>
</dbReference>
<organism evidence="3 4">
    <name type="scientific">Scytalidium lignicola</name>
    <name type="common">Hyphomycete</name>
    <dbReference type="NCBI Taxonomy" id="5539"/>
    <lineage>
        <taxon>Eukaryota</taxon>
        <taxon>Fungi</taxon>
        <taxon>Dikarya</taxon>
        <taxon>Ascomycota</taxon>
        <taxon>Pezizomycotina</taxon>
        <taxon>Leotiomycetes</taxon>
        <taxon>Leotiomycetes incertae sedis</taxon>
        <taxon>Scytalidium</taxon>
    </lineage>
</organism>
<dbReference type="CDD" id="cd16014">
    <property type="entry name" value="PLC"/>
    <property type="match status" value="1"/>
</dbReference>
<dbReference type="OrthoDB" id="5135119at2759"/>
<accession>A0A3E2GVV2</accession>
<keyword evidence="1" id="KW-0378">Hydrolase</keyword>
<feature type="compositionally biased region" description="Basic and acidic residues" evidence="2">
    <location>
        <begin position="19"/>
        <end position="29"/>
    </location>
</feature>
<evidence type="ECO:0000313" key="4">
    <source>
        <dbReference type="Proteomes" id="UP000258309"/>
    </source>
</evidence>
<reference evidence="3 4" key="1">
    <citation type="submission" date="2018-05" db="EMBL/GenBank/DDBJ databases">
        <title>Draft genome sequence of Scytalidium lignicola DSM 105466, a ubiquitous saprotrophic fungus.</title>
        <authorList>
            <person name="Buettner E."/>
            <person name="Gebauer A.M."/>
            <person name="Hofrichter M."/>
            <person name="Liers C."/>
            <person name="Kellner H."/>
        </authorList>
    </citation>
    <scope>NUCLEOTIDE SEQUENCE [LARGE SCALE GENOMIC DNA]</scope>
    <source>
        <strain evidence="3 4">DSM 105466</strain>
    </source>
</reference>